<dbReference type="InterPro" id="IPR023997">
    <property type="entry name" value="TonB-dep_OMP_SusC/RagA_CS"/>
</dbReference>
<dbReference type="OrthoDB" id="9768177at2"/>
<dbReference type="Gene3D" id="2.40.170.20">
    <property type="entry name" value="TonB-dependent receptor, beta-barrel domain"/>
    <property type="match status" value="1"/>
</dbReference>
<feature type="domain" description="TonB-dependent receptor-like beta-barrel" evidence="11">
    <location>
        <begin position="394"/>
        <end position="945"/>
    </location>
</feature>
<feature type="chain" id="PRO_5024442930" evidence="10">
    <location>
        <begin position="26"/>
        <end position="1009"/>
    </location>
</feature>
<dbReference type="Pfam" id="PF07715">
    <property type="entry name" value="Plug"/>
    <property type="match status" value="1"/>
</dbReference>
<evidence type="ECO:0000256" key="3">
    <source>
        <dbReference type="ARBA" id="ARBA00022452"/>
    </source>
</evidence>
<evidence type="ECO:0000256" key="6">
    <source>
        <dbReference type="ARBA" id="ARBA00023136"/>
    </source>
</evidence>
<dbReference type="Gene3D" id="2.60.40.1120">
    <property type="entry name" value="Carboxypeptidase-like, regulatory domain"/>
    <property type="match status" value="1"/>
</dbReference>
<keyword evidence="5 9" id="KW-0798">TonB box</keyword>
<evidence type="ECO:0000313" key="14">
    <source>
        <dbReference type="Proteomes" id="UP000292424"/>
    </source>
</evidence>
<keyword evidence="14" id="KW-1185">Reference proteome</keyword>
<dbReference type="SUPFAM" id="SSF49464">
    <property type="entry name" value="Carboxypeptidase regulatory domain-like"/>
    <property type="match status" value="1"/>
</dbReference>
<dbReference type="NCBIfam" id="TIGR04056">
    <property type="entry name" value="OMP_RagA_SusC"/>
    <property type="match status" value="1"/>
</dbReference>
<gene>
    <name evidence="13" type="ORF">E0W69_000975</name>
</gene>
<dbReference type="Gene3D" id="2.170.130.10">
    <property type="entry name" value="TonB-dependent receptor, plug domain"/>
    <property type="match status" value="1"/>
</dbReference>
<dbReference type="InterPro" id="IPR012910">
    <property type="entry name" value="Plug_dom"/>
</dbReference>
<dbReference type="EMBL" id="CP044016">
    <property type="protein sequence ID" value="QES87291.1"/>
    <property type="molecule type" value="Genomic_DNA"/>
</dbReference>
<dbReference type="PROSITE" id="PS52016">
    <property type="entry name" value="TONB_DEPENDENT_REC_3"/>
    <property type="match status" value="1"/>
</dbReference>
<dbReference type="InterPro" id="IPR023996">
    <property type="entry name" value="TonB-dep_OMP_SusC/RagA"/>
</dbReference>
<evidence type="ECO:0000256" key="4">
    <source>
        <dbReference type="ARBA" id="ARBA00022692"/>
    </source>
</evidence>
<comment type="similarity">
    <text evidence="8 9">Belongs to the TonB-dependent receptor family.</text>
</comment>
<proteinExistence type="inferred from homology"/>
<dbReference type="Proteomes" id="UP000292424">
    <property type="component" value="Chromosome"/>
</dbReference>
<sequence>MKCIISFKTLFLSLFVLCCSTNLFAQTAILKGRVIDEKGNPIANATVANADGNEKVETQENGIFSLKIPINVSNLNIAHVGFVSKVIQIQNLNDSVIVKLAEVVSPLDEVIVVGYGTAKKKDVTGSIVNLTSKDFNKGGVITNPIQQVAGKVAGLVVTQPSGDPNQNVNIRLRGQTSLTGNQSPLIVVDGVQLPDPNMISTIAPGDIVSYDVLKDASATAIYGARGANGVILIGTKHGASGKAQVDYAGSVTMDHRAKKYDLLNASEYLAAGGKTNNAAAPPYNYTLSNGNTDWMDAITRTGVTTNQNIGISGGSPTFNYHGSFNYINQQGIIINSGKEMYGINFNAQQKSFDNKLVITMGINSNRVNRKYVDPSIFYYVLEMPPVAPIYDSSGGYYGFFNSFDVNNPVPKQKMQINKGTDQTMLINGSIDYELIKGLKLGVTGAMSFYNLQVDYFQPVLPGYGNINKAGKYTENNNSKRGDIHANYLKELGKHSINATAVYEYNKFTYDNYAAVGQNYIYEGYENNNLGGGNPERNIINSTKNGYLLISFLGRIMYNYDSRYYLTASLRRDGSDKFGSAHQWGYFPSISASWRINREKFMEGVTWINDLRLGAGFGRTGNADGLAPYQTLSLYGPSGIYYSPSTPAYSYPTSYTASQNPNKDLRWETRQGVNVQLEFGLFKNRLSGSVNVFSDKTKDMIYNYTVPTPPFFVNNIWANVGDLTNKGWEIQLNGDVIRSNDFKWNLGGQISFVKTRVANLSGTYNGYELNTDQIIAGSAAGRGLSNAYLTYLKVGYSPYVFFLPHYVGLDADGKELFDNGNGGTVGSAGLNNDMKRYINPAPKFTYGINNSFSYKNWDLNFFLRGVSGQKVYNGVRMLIDNVGGLNNGNMTRSGLASGDKDDKILSDKWLENASFLRLDNATISYSFKKLSSKVDNLRVYFTGNNLFVITKYRGLDPEVQITSSSYLDGSTGAKTTLNNAYIDQVYTGNNSDNAYYKSRSFTLGVNLSFK</sequence>
<dbReference type="AlphaFoldDB" id="A0A5P2G701"/>
<evidence type="ECO:0000313" key="13">
    <source>
        <dbReference type="EMBL" id="QES87291.1"/>
    </source>
</evidence>
<dbReference type="InterPro" id="IPR039426">
    <property type="entry name" value="TonB-dep_rcpt-like"/>
</dbReference>
<evidence type="ECO:0000256" key="2">
    <source>
        <dbReference type="ARBA" id="ARBA00022448"/>
    </source>
</evidence>
<dbReference type="InterPro" id="IPR008969">
    <property type="entry name" value="CarboxyPept-like_regulatory"/>
</dbReference>
<dbReference type="InterPro" id="IPR000531">
    <property type="entry name" value="Beta-barrel_TonB"/>
</dbReference>
<evidence type="ECO:0000259" key="12">
    <source>
        <dbReference type="Pfam" id="PF07715"/>
    </source>
</evidence>
<dbReference type="RefSeq" id="WP_131328169.1">
    <property type="nucleotide sequence ID" value="NZ_CP044016.1"/>
</dbReference>
<evidence type="ECO:0000256" key="10">
    <source>
        <dbReference type="SAM" id="SignalP"/>
    </source>
</evidence>
<organism evidence="13 14">
    <name type="scientific">Rhizosphaericola mali</name>
    <dbReference type="NCBI Taxonomy" id="2545455"/>
    <lineage>
        <taxon>Bacteria</taxon>
        <taxon>Pseudomonadati</taxon>
        <taxon>Bacteroidota</taxon>
        <taxon>Chitinophagia</taxon>
        <taxon>Chitinophagales</taxon>
        <taxon>Chitinophagaceae</taxon>
        <taxon>Rhizosphaericola</taxon>
    </lineage>
</organism>
<dbReference type="InterPro" id="IPR036942">
    <property type="entry name" value="Beta-barrel_TonB_sf"/>
</dbReference>
<evidence type="ECO:0000256" key="5">
    <source>
        <dbReference type="ARBA" id="ARBA00023077"/>
    </source>
</evidence>
<dbReference type="Pfam" id="PF00593">
    <property type="entry name" value="TonB_dep_Rec_b-barrel"/>
    <property type="match status" value="1"/>
</dbReference>
<feature type="domain" description="TonB-dependent receptor plug" evidence="12">
    <location>
        <begin position="119"/>
        <end position="230"/>
    </location>
</feature>
<keyword evidence="2 8" id="KW-0813">Transport</keyword>
<dbReference type="Pfam" id="PF13715">
    <property type="entry name" value="CarbopepD_reg_2"/>
    <property type="match status" value="1"/>
</dbReference>
<reference evidence="13 14" key="1">
    <citation type="submission" date="2019-09" db="EMBL/GenBank/DDBJ databases">
        <title>Complete genome sequence of Arachidicoccus sp. B3-10 isolated from apple orchard soil.</title>
        <authorList>
            <person name="Kim H.S."/>
            <person name="Han K.-I."/>
            <person name="Suh M.K."/>
            <person name="Lee K.C."/>
            <person name="Eom M.K."/>
            <person name="Kim J.-S."/>
            <person name="Kang S.W."/>
            <person name="Sin Y."/>
            <person name="Lee J.-S."/>
        </authorList>
    </citation>
    <scope>NUCLEOTIDE SEQUENCE [LARGE SCALE GENOMIC DNA]</scope>
    <source>
        <strain evidence="13 14">B3-10</strain>
    </source>
</reference>
<accession>A0A5P2G701</accession>
<keyword evidence="3 8" id="KW-1134">Transmembrane beta strand</keyword>
<evidence type="ECO:0000256" key="8">
    <source>
        <dbReference type="PROSITE-ProRule" id="PRU01360"/>
    </source>
</evidence>
<dbReference type="KEGG" id="arac:E0W69_000975"/>
<comment type="subcellular location">
    <subcellularLocation>
        <location evidence="1 8">Cell outer membrane</location>
        <topology evidence="1 8">Multi-pass membrane protein</topology>
    </subcellularLocation>
</comment>
<feature type="signal peptide" evidence="10">
    <location>
        <begin position="1"/>
        <end position="25"/>
    </location>
</feature>
<keyword evidence="10" id="KW-0732">Signal</keyword>
<name>A0A5P2G701_9BACT</name>
<evidence type="ECO:0000256" key="1">
    <source>
        <dbReference type="ARBA" id="ARBA00004571"/>
    </source>
</evidence>
<evidence type="ECO:0000256" key="7">
    <source>
        <dbReference type="ARBA" id="ARBA00023237"/>
    </source>
</evidence>
<dbReference type="GO" id="GO:0009279">
    <property type="term" value="C:cell outer membrane"/>
    <property type="evidence" value="ECO:0007669"/>
    <property type="project" value="UniProtKB-SubCell"/>
</dbReference>
<evidence type="ECO:0000256" key="9">
    <source>
        <dbReference type="RuleBase" id="RU003357"/>
    </source>
</evidence>
<keyword evidence="6 8" id="KW-0472">Membrane</keyword>
<dbReference type="NCBIfam" id="TIGR04057">
    <property type="entry name" value="SusC_RagA_signa"/>
    <property type="match status" value="1"/>
</dbReference>
<evidence type="ECO:0000259" key="11">
    <source>
        <dbReference type="Pfam" id="PF00593"/>
    </source>
</evidence>
<keyword evidence="4 8" id="KW-0812">Transmembrane</keyword>
<dbReference type="SUPFAM" id="SSF56935">
    <property type="entry name" value="Porins"/>
    <property type="match status" value="1"/>
</dbReference>
<dbReference type="InterPro" id="IPR037066">
    <property type="entry name" value="Plug_dom_sf"/>
</dbReference>
<keyword evidence="7 8" id="KW-0998">Cell outer membrane</keyword>
<protein>
    <submittedName>
        <fullName evidence="13">SusC/RagA family TonB-linked outer membrane protein</fullName>
    </submittedName>
</protein>